<feature type="transmembrane region" description="Helical" evidence="1">
    <location>
        <begin position="6"/>
        <end position="25"/>
    </location>
</feature>
<proteinExistence type="predicted"/>
<dbReference type="AlphaFoldDB" id="A0A839EJG0"/>
<name>A0A839EJG0_9HYPH</name>
<evidence type="ECO:0000313" key="3">
    <source>
        <dbReference type="Proteomes" id="UP000549052"/>
    </source>
</evidence>
<evidence type="ECO:0000313" key="2">
    <source>
        <dbReference type="EMBL" id="MBA8877616.1"/>
    </source>
</evidence>
<keyword evidence="1" id="KW-0472">Membrane</keyword>
<comment type="caution">
    <text evidence="2">The sequence shown here is derived from an EMBL/GenBank/DDBJ whole genome shotgun (WGS) entry which is preliminary data.</text>
</comment>
<dbReference type="RefSeq" id="WP_182548264.1">
    <property type="nucleotide sequence ID" value="NZ_JACGXN010000001.1"/>
</dbReference>
<gene>
    <name evidence="2" type="ORF">FHW16_001298</name>
</gene>
<sequence length="151" mass="16465">MLGLPALIGMIVVGISVGVFAVHLAGGSKRPLLNDDTQTTLLFLQDYPETRIGPIVYTLDRRTAFFPLPDNRTGVVHGVGSKFLTRHLSQHDILSAMATGPADLMLRLHDITWPHPAFSFANETDRITVLDWLASAPVAAGENSNERTHVL</sequence>
<dbReference type="Proteomes" id="UP000549052">
    <property type="component" value="Unassembled WGS sequence"/>
</dbReference>
<reference evidence="2 3" key="1">
    <citation type="submission" date="2020-07" db="EMBL/GenBank/DDBJ databases">
        <title>Genomic Encyclopedia of Type Strains, Phase IV (KMG-V): Genome sequencing to study the core and pangenomes of soil and plant-associated prokaryotes.</title>
        <authorList>
            <person name="Whitman W."/>
        </authorList>
    </citation>
    <scope>NUCLEOTIDE SEQUENCE [LARGE SCALE GENOMIC DNA]</scope>
    <source>
        <strain evidence="2 3">AN3</strain>
    </source>
</reference>
<keyword evidence="1" id="KW-0812">Transmembrane</keyword>
<accession>A0A839EJG0</accession>
<evidence type="ECO:0000256" key="1">
    <source>
        <dbReference type="SAM" id="Phobius"/>
    </source>
</evidence>
<dbReference type="EMBL" id="JACGXN010000001">
    <property type="protein sequence ID" value="MBA8877616.1"/>
    <property type="molecule type" value="Genomic_DNA"/>
</dbReference>
<keyword evidence="1" id="KW-1133">Transmembrane helix</keyword>
<protein>
    <submittedName>
        <fullName evidence="2">Uncharacterized protein</fullName>
    </submittedName>
</protein>
<keyword evidence="3" id="KW-1185">Reference proteome</keyword>
<organism evidence="2 3">
    <name type="scientific">Phyllobacterium myrsinacearum</name>
    <dbReference type="NCBI Taxonomy" id="28101"/>
    <lineage>
        <taxon>Bacteria</taxon>
        <taxon>Pseudomonadati</taxon>
        <taxon>Pseudomonadota</taxon>
        <taxon>Alphaproteobacteria</taxon>
        <taxon>Hyphomicrobiales</taxon>
        <taxon>Phyllobacteriaceae</taxon>
        <taxon>Phyllobacterium</taxon>
    </lineage>
</organism>